<keyword evidence="1" id="KW-1185">Reference proteome</keyword>
<organism evidence="1 2">
    <name type="scientific">Dermatophagoides pteronyssinus</name>
    <name type="common">European house dust mite</name>
    <dbReference type="NCBI Taxonomy" id="6956"/>
    <lineage>
        <taxon>Eukaryota</taxon>
        <taxon>Metazoa</taxon>
        <taxon>Ecdysozoa</taxon>
        <taxon>Arthropoda</taxon>
        <taxon>Chelicerata</taxon>
        <taxon>Arachnida</taxon>
        <taxon>Acari</taxon>
        <taxon>Acariformes</taxon>
        <taxon>Sarcoptiformes</taxon>
        <taxon>Astigmata</taxon>
        <taxon>Psoroptidia</taxon>
        <taxon>Analgoidea</taxon>
        <taxon>Pyroglyphidae</taxon>
        <taxon>Dermatophagoidinae</taxon>
        <taxon>Dermatophagoides</taxon>
    </lineage>
</organism>
<dbReference type="KEGG" id="dpte:113796602"/>
<accession>A0A6P6YBP4</accession>
<protein>
    <submittedName>
        <fullName evidence="2">Uncharacterized protein LOC113796602</fullName>
    </submittedName>
</protein>
<dbReference type="Proteomes" id="UP000515146">
    <property type="component" value="Unplaced"/>
</dbReference>
<dbReference type="OrthoDB" id="10445601at2759"/>
<name>A0A6P6YBP4_DERPT</name>
<dbReference type="RefSeq" id="XP_027202705.1">
    <property type="nucleotide sequence ID" value="XM_027346904.1"/>
</dbReference>
<sequence>IIVVLFIISPFIYTNGIYSRVAQFPQINQQCCNVFMNWLSRQQQFQITNSNNQKFILSRLLLRDTIKTNLFVQTMTENQFGISCGQIFFITKFKYVELFILNFIMIILFY</sequence>
<gene>
    <name evidence="2" type="primary">LOC113796602</name>
</gene>
<reference evidence="2" key="1">
    <citation type="submission" date="2025-08" db="UniProtKB">
        <authorList>
            <consortium name="RefSeq"/>
        </authorList>
    </citation>
    <scope>IDENTIFICATION</scope>
    <source>
        <strain evidence="2">Airmid</strain>
    </source>
</reference>
<dbReference type="AlphaFoldDB" id="A0A6P6YBP4"/>
<proteinExistence type="predicted"/>
<evidence type="ECO:0000313" key="1">
    <source>
        <dbReference type="Proteomes" id="UP000515146"/>
    </source>
</evidence>
<evidence type="ECO:0000313" key="2">
    <source>
        <dbReference type="RefSeq" id="XP_027202705.1"/>
    </source>
</evidence>
<feature type="non-terminal residue" evidence="2">
    <location>
        <position position="110"/>
    </location>
</feature>
<dbReference type="InParanoid" id="A0A6P6YBP4"/>
<feature type="non-terminal residue" evidence="2">
    <location>
        <position position="1"/>
    </location>
</feature>